<dbReference type="PANTHER" id="PTHR30086:SF20">
    <property type="entry name" value="ARGININE EXPORTER PROTEIN ARGO-RELATED"/>
    <property type="match status" value="1"/>
</dbReference>
<dbReference type="Pfam" id="PF01810">
    <property type="entry name" value="LysE"/>
    <property type="match status" value="1"/>
</dbReference>
<dbReference type="OrthoDB" id="5638726at2"/>
<dbReference type="InterPro" id="IPR001123">
    <property type="entry name" value="LeuE-type"/>
</dbReference>
<evidence type="ECO:0000256" key="3">
    <source>
        <dbReference type="ARBA" id="ARBA00022692"/>
    </source>
</evidence>
<protein>
    <recommendedName>
        <fullName evidence="9">Amino acid transporter</fullName>
    </recommendedName>
</protein>
<dbReference type="EMBL" id="JSUM01000010">
    <property type="protein sequence ID" value="KGQ70387.1"/>
    <property type="molecule type" value="Genomic_DNA"/>
</dbReference>
<feature type="transmembrane region" description="Helical" evidence="6">
    <location>
        <begin position="149"/>
        <end position="171"/>
    </location>
</feature>
<feature type="transmembrane region" description="Helical" evidence="6">
    <location>
        <begin position="126"/>
        <end position="143"/>
    </location>
</feature>
<sequence length="207" mass="22426">MEQLLQGFLVSGSLIVAIGAQNAFVLKQGLLKQHIFWVSLTCFLCDFILICVGVLGLGSLISQSPTATLALAVIGALFLLVYGARAFRSAYRGNSGLSLDRQDGGSQSAVKMVLMSLGFTLLNPHVYLDTVVIIGGIASTLLFEQKVRFLIGAVFASGLWFFSLGYGARLLIPLFKRPLTWRILDFAIGCVMWLIAFSLIRYAAGLL</sequence>
<dbReference type="RefSeq" id="WP_034614841.1">
    <property type="nucleotide sequence ID" value="NZ_JSUM01000010.1"/>
</dbReference>
<comment type="subcellular location">
    <subcellularLocation>
        <location evidence="1">Cell membrane</location>
        <topology evidence="1">Multi-pass membrane protein</topology>
    </subcellularLocation>
</comment>
<keyword evidence="3 6" id="KW-0812">Transmembrane</keyword>
<dbReference type="Proteomes" id="UP000030380">
    <property type="component" value="Unassembled WGS sequence"/>
</dbReference>
<reference evidence="7 8" key="1">
    <citation type="submission" date="2014-11" db="EMBL/GenBank/DDBJ databases">
        <title>Draft genome sequence of Chelonobacter oris 1662T, associated with respiratory disease in Hermann's Tortoises.</title>
        <authorList>
            <person name="Kudirkiene E."/>
            <person name="Hansen M.J."/>
            <person name="Bojesen A.M."/>
        </authorList>
    </citation>
    <scope>NUCLEOTIDE SEQUENCE [LARGE SCALE GENOMIC DNA]</scope>
    <source>
        <strain evidence="7 8">1662</strain>
    </source>
</reference>
<keyword evidence="5 6" id="KW-0472">Membrane</keyword>
<evidence type="ECO:0000313" key="7">
    <source>
        <dbReference type="EMBL" id="KGQ70387.1"/>
    </source>
</evidence>
<name>A0A0A3ARI5_9PAST</name>
<gene>
    <name evidence="7" type="ORF">OA57_05910</name>
</gene>
<evidence type="ECO:0000313" key="8">
    <source>
        <dbReference type="Proteomes" id="UP000030380"/>
    </source>
</evidence>
<evidence type="ECO:0000256" key="4">
    <source>
        <dbReference type="ARBA" id="ARBA00022989"/>
    </source>
</evidence>
<keyword evidence="2" id="KW-1003">Cell membrane</keyword>
<keyword evidence="4 6" id="KW-1133">Transmembrane helix</keyword>
<feature type="transmembrane region" description="Helical" evidence="6">
    <location>
        <begin position="37"/>
        <end position="61"/>
    </location>
</feature>
<dbReference type="GO" id="GO:0005886">
    <property type="term" value="C:plasma membrane"/>
    <property type="evidence" value="ECO:0007669"/>
    <property type="project" value="UniProtKB-SubCell"/>
</dbReference>
<dbReference type="GO" id="GO:0015171">
    <property type="term" value="F:amino acid transmembrane transporter activity"/>
    <property type="evidence" value="ECO:0007669"/>
    <property type="project" value="TreeGrafter"/>
</dbReference>
<dbReference type="AlphaFoldDB" id="A0A0A3ARI5"/>
<evidence type="ECO:0000256" key="6">
    <source>
        <dbReference type="SAM" id="Phobius"/>
    </source>
</evidence>
<comment type="caution">
    <text evidence="7">The sequence shown here is derived from an EMBL/GenBank/DDBJ whole genome shotgun (WGS) entry which is preliminary data.</text>
</comment>
<keyword evidence="8" id="KW-1185">Reference proteome</keyword>
<organism evidence="7 8">
    <name type="scientific">Chelonobacter oris</name>
    <dbReference type="NCBI Taxonomy" id="505317"/>
    <lineage>
        <taxon>Bacteria</taxon>
        <taxon>Pseudomonadati</taxon>
        <taxon>Pseudomonadota</taxon>
        <taxon>Gammaproteobacteria</taxon>
        <taxon>Pasteurellales</taxon>
        <taxon>Pasteurellaceae</taxon>
        <taxon>Chelonobacter</taxon>
    </lineage>
</organism>
<dbReference type="PANTHER" id="PTHR30086">
    <property type="entry name" value="ARGININE EXPORTER PROTEIN ARGO"/>
    <property type="match status" value="1"/>
</dbReference>
<evidence type="ECO:0000256" key="2">
    <source>
        <dbReference type="ARBA" id="ARBA00022475"/>
    </source>
</evidence>
<evidence type="ECO:0000256" key="5">
    <source>
        <dbReference type="ARBA" id="ARBA00023136"/>
    </source>
</evidence>
<feature type="transmembrane region" description="Helical" evidence="6">
    <location>
        <begin position="6"/>
        <end position="25"/>
    </location>
</feature>
<feature type="transmembrane region" description="Helical" evidence="6">
    <location>
        <begin position="67"/>
        <end position="84"/>
    </location>
</feature>
<proteinExistence type="predicted"/>
<dbReference type="STRING" id="505317.OA57_05910"/>
<evidence type="ECO:0000256" key="1">
    <source>
        <dbReference type="ARBA" id="ARBA00004651"/>
    </source>
</evidence>
<evidence type="ECO:0008006" key="9">
    <source>
        <dbReference type="Google" id="ProtNLM"/>
    </source>
</evidence>
<accession>A0A0A3ARI5</accession>
<feature type="transmembrane region" description="Helical" evidence="6">
    <location>
        <begin position="183"/>
        <end position="204"/>
    </location>
</feature>